<dbReference type="SUPFAM" id="SSF48452">
    <property type="entry name" value="TPR-like"/>
    <property type="match status" value="1"/>
</dbReference>
<protein>
    <submittedName>
        <fullName evidence="4">Uncharacterized protein</fullName>
    </submittedName>
</protein>
<reference evidence="4 5" key="1">
    <citation type="submission" date="2015-07" db="EMBL/GenBank/DDBJ databases">
        <title>Genome analysis of myxobacterium Chondromyces crocatus Cm c5 reveals a high potential for natural compound synthesis and the genetic basis for the loss of fruiting body formation.</title>
        <authorList>
            <person name="Zaburannyi N."/>
            <person name="Bunk B."/>
            <person name="Maier J."/>
            <person name="Overmann J."/>
            <person name="Mueller R."/>
        </authorList>
    </citation>
    <scope>NUCLEOTIDE SEQUENCE [LARGE SCALE GENOMIC DNA]</scope>
    <source>
        <strain evidence="4 5">Cm c5</strain>
    </source>
</reference>
<dbReference type="RefSeq" id="WP_050433605.1">
    <property type="nucleotide sequence ID" value="NZ_CP012159.1"/>
</dbReference>
<proteinExistence type="predicted"/>
<keyword evidence="2" id="KW-1133">Transmembrane helix</keyword>
<feature type="transmembrane region" description="Helical" evidence="2">
    <location>
        <begin position="167"/>
        <end position="191"/>
    </location>
</feature>
<evidence type="ECO:0000256" key="2">
    <source>
        <dbReference type="SAM" id="Phobius"/>
    </source>
</evidence>
<evidence type="ECO:0000256" key="1">
    <source>
        <dbReference type="SAM" id="MobiDB-lite"/>
    </source>
</evidence>
<feature type="region of interest" description="Disordered" evidence="1">
    <location>
        <begin position="136"/>
        <end position="157"/>
    </location>
</feature>
<feature type="transmembrane region" description="Helical" evidence="2">
    <location>
        <begin position="225"/>
        <end position="248"/>
    </location>
</feature>
<name>A0A0K1EM09_CHOCO</name>
<organism evidence="4 5">
    <name type="scientific">Chondromyces crocatus</name>
    <dbReference type="NCBI Taxonomy" id="52"/>
    <lineage>
        <taxon>Bacteria</taxon>
        <taxon>Pseudomonadati</taxon>
        <taxon>Myxococcota</taxon>
        <taxon>Polyangia</taxon>
        <taxon>Polyangiales</taxon>
        <taxon>Polyangiaceae</taxon>
        <taxon>Chondromyces</taxon>
    </lineage>
</organism>
<dbReference type="EMBL" id="CP012159">
    <property type="protein sequence ID" value="AKT41894.1"/>
    <property type="molecule type" value="Genomic_DNA"/>
</dbReference>
<dbReference type="STRING" id="52.CMC5_061160"/>
<evidence type="ECO:0000313" key="4">
    <source>
        <dbReference type="EMBL" id="AKT41894.1"/>
    </source>
</evidence>
<dbReference type="PATRIC" id="fig|52.7.peg.6722"/>
<accession>A0A0K1EM09</accession>
<dbReference type="KEGG" id="ccro:CMC5_061160"/>
<sequence>MRVMRACRVGLGAGVLLATGWALAQEPTMPAADDPICTRTPTEADLEGAKGAHKAAIQFYERADYDRAIRYWNDAYEFDCTAHGVLINIASAYERKGDRAAAVATLETYLTRAPDAPDALTIQERVQNLQAVLKAEQERRTPPPVTTTPPPVVVKPPPPQPEMVRPYGYAPLVLAGAGGAAVAVGAILLPIGLSTISAAEKDCGGGRTNCDPVVADKGNRGRSQVAIGGVVMGAGALAVGGGLAWHFIFNKPVPVYPTQGASGTASSANGGGGSQGSEAAPPPGPSIDIAPSVGYGFGGLSISGSF</sequence>
<evidence type="ECO:0000256" key="3">
    <source>
        <dbReference type="SAM" id="SignalP"/>
    </source>
</evidence>
<dbReference type="InterPro" id="IPR011990">
    <property type="entry name" value="TPR-like_helical_dom_sf"/>
</dbReference>
<feature type="region of interest" description="Disordered" evidence="1">
    <location>
        <begin position="260"/>
        <end position="285"/>
    </location>
</feature>
<evidence type="ECO:0000313" key="5">
    <source>
        <dbReference type="Proteomes" id="UP000067626"/>
    </source>
</evidence>
<dbReference type="OrthoDB" id="5507684at2"/>
<keyword evidence="2" id="KW-0812">Transmembrane</keyword>
<dbReference type="Gene3D" id="1.25.40.10">
    <property type="entry name" value="Tetratricopeptide repeat domain"/>
    <property type="match status" value="1"/>
</dbReference>
<keyword evidence="3" id="KW-0732">Signal</keyword>
<dbReference type="AlphaFoldDB" id="A0A0K1EM09"/>
<feature type="compositionally biased region" description="Pro residues" evidence="1">
    <location>
        <begin position="142"/>
        <end position="157"/>
    </location>
</feature>
<keyword evidence="5" id="KW-1185">Reference proteome</keyword>
<dbReference type="Proteomes" id="UP000067626">
    <property type="component" value="Chromosome"/>
</dbReference>
<feature type="chain" id="PRO_5005459666" evidence="3">
    <location>
        <begin position="25"/>
        <end position="306"/>
    </location>
</feature>
<gene>
    <name evidence="4" type="ORF">CMC5_061160</name>
</gene>
<keyword evidence="2" id="KW-0472">Membrane</keyword>
<feature type="signal peptide" evidence="3">
    <location>
        <begin position="1"/>
        <end position="24"/>
    </location>
</feature>